<proteinExistence type="predicted"/>
<gene>
    <name evidence="1" type="ORF">CUJ84_Chr002096</name>
</gene>
<dbReference type="AlphaFoldDB" id="A0A2K9Z2W0"/>
<reference evidence="1 2" key="1">
    <citation type="submission" date="2017-11" db="EMBL/GenBank/DDBJ databases">
        <title>Complete genome of Rhizobium leguminosarum Norway, an ineffective micro-symbiont.</title>
        <authorList>
            <person name="Hoffrichter A."/>
            <person name="Liang J."/>
            <person name="Brachmann A."/>
            <person name="Marin M."/>
        </authorList>
    </citation>
    <scope>NUCLEOTIDE SEQUENCE [LARGE SCALE GENOMIC DNA]</scope>
    <source>
        <strain evidence="1 2">Norway</strain>
    </source>
</reference>
<dbReference type="EMBL" id="CP025012">
    <property type="protein sequence ID" value="AUW42461.1"/>
    <property type="molecule type" value="Genomic_DNA"/>
</dbReference>
<name>A0A2K9Z2W0_RHILE</name>
<evidence type="ECO:0000313" key="2">
    <source>
        <dbReference type="Proteomes" id="UP000238523"/>
    </source>
</evidence>
<sequence>MRKFTRRINSIYQMAFAGDHGCTGTVLMQSKKVGASIRPTFLFIQDRSVATAPTP</sequence>
<evidence type="ECO:0000313" key="1">
    <source>
        <dbReference type="EMBL" id="AUW42461.1"/>
    </source>
</evidence>
<protein>
    <submittedName>
        <fullName evidence="1">Uncharacterized protein</fullName>
    </submittedName>
</protein>
<accession>A0A2K9Z2W0</accession>
<organism evidence="1 2">
    <name type="scientific">Rhizobium leguminosarum</name>
    <dbReference type="NCBI Taxonomy" id="384"/>
    <lineage>
        <taxon>Bacteria</taxon>
        <taxon>Pseudomonadati</taxon>
        <taxon>Pseudomonadota</taxon>
        <taxon>Alphaproteobacteria</taxon>
        <taxon>Hyphomicrobiales</taxon>
        <taxon>Rhizobiaceae</taxon>
        <taxon>Rhizobium/Agrobacterium group</taxon>
        <taxon>Rhizobium</taxon>
    </lineage>
</organism>
<dbReference type="Proteomes" id="UP000238523">
    <property type="component" value="Chromosome"/>
</dbReference>